<evidence type="ECO:0000313" key="2">
    <source>
        <dbReference type="Proteomes" id="UP000664073"/>
    </source>
</evidence>
<dbReference type="RefSeq" id="WP_207845310.1">
    <property type="nucleotide sequence ID" value="NZ_JAFVMH010000002.1"/>
</dbReference>
<dbReference type="Gene3D" id="3.30.1360.120">
    <property type="entry name" value="Probable tRNA modification gtpase trme, domain 1"/>
    <property type="match status" value="1"/>
</dbReference>
<keyword evidence="2" id="KW-1185">Reference proteome</keyword>
<reference evidence="1" key="1">
    <citation type="submission" date="2021-03" db="EMBL/GenBank/DDBJ databases">
        <title>The complete genome sequence of Acetobacter sp. TBRC 12339.</title>
        <authorList>
            <person name="Charoenyingcharoen P."/>
            <person name="Yukphan P."/>
        </authorList>
    </citation>
    <scope>NUCLEOTIDE SEQUENCE</scope>
    <source>
        <strain evidence="1">TBRC 12339</strain>
    </source>
</reference>
<sequence>MADKLHATAPIGAEAISANGLRLALAPLAEAASLGAFAGSGRAELLACVRAEFGVDLPQTPKAVTTADGLVTFLWCGPSQWLALAPAEASGPSGASSGGQGLMARLRASCGAVCALSAQGDSRTALRLSGPGTRAVLSRLVPVDLHPRAFRAGDVALTLAGHIPVIVRHLDDQPEACELLVFRSFAASLFHDLHVAMTGHTS</sequence>
<proteinExistence type="predicted"/>
<accession>A0A939KMI9</accession>
<dbReference type="Pfam" id="PF04268">
    <property type="entry name" value="SoxG"/>
    <property type="match status" value="1"/>
</dbReference>
<dbReference type="SUPFAM" id="SSF103025">
    <property type="entry name" value="Folate-binding domain"/>
    <property type="match status" value="1"/>
</dbReference>
<dbReference type="AlphaFoldDB" id="A0A939KMI9"/>
<gene>
    <name evidence="1" type="ORF">J2D77_05590</name>
</gene>
<dbReference type="EMBL" id="JAFVMH010000002">
    <property type="protein sequence ID" value="MBO1324625.1"/>
    <property type="molecule type" value="Genomic_DNA"/>
</dbReference>
<protein>
    <submittedName>
        <fullName evidence="1">Sarcosine oxidase subunit gamma</fullName>
    </submittedName>
</protein>
<dbReference type="Gene3D" id="3.30.70.1520">
    <property type="entry name" value="Heterotetrameric sarcosine oxidase"/>
    <property type="match status" value="1"/>
</dbReference>
<name>A0A939KMI9_9PROT</name>
<evidence type="ECO:0000313" key="1">
    <source>
        <dbReference type="EMBL" id="MBO1324625.1"/>
    </source>
</evidence>
<dbReference type="InterPro" id="IPR027266">
    <property type="entry name" value="TrmE/GcvT-like"/>
</dbReference>
<dbReference type="Proteomes" id="UP000664073">
    <property type="component" value="Unassembled WGS sequence"/>
</dbReference>
<organism evidence="1 2">
    <name type="scientific">Acetobacter garciniae</name>
    <dbReference type="NCBI Taxonomy" id="2817435"/>
    <lineage>
        <taxon>Bacteria</taxon>
        <taxon>Pseudomonadati</taxon>
        <taxon>Pseudomonadota</taxon>
        <taxon>Alphaproteobacteria</taxon>
        <taxon>Acetobacterales</taxon>
        <taxon>Acetobacteraceae</taxon>
        <taxon>Acetobacter</taxon>
    </lineage>
</organism>
<comment type="caution">
    <text evidence="1">The sequence shown here is derived from an EMBL/GenBank/DDBJ whole genome shotgun (WGS) entry which is preliminary data.</text>
</comment>
<dbReference type="InterPro" id="IPR007375">
    <property type="entry name" value="SoxG"/>
</dbReference>